<reference evidence="1 2" key="2">
    <citation type="journal article" date="2011" name="Stand. Genomic Sci.">
        <title>Complete genome sequence of Ferroglobus placidus AEDII12DO.</title>
        <authorList>
            <person name="Anderson I."/>
            <person name="Risso C."/>
            <person name="Holmes D."/>
            <person name="Lucas S."/>
            <person name="Copeland A."/>
            <person name="Lapidus A."/>
            <person name="Cheng J.F."/>
            <person name="Bruce D."/>
            <person name="Goodwin L."/>
            <person name="Pitluck S."/>
            <person name="Saunders E."/>
            <person name="Brettin T."/>
            <person name="Detter J.C."/>
            <person name="Han C."/>
            <person name="Tapia R."/>
            <person name="Larimer F."/>
            <person name="Land M."/>
            <person name="Hauser L."/>
            <person name="Woyke T."/>
            <person name="Lovley D."/>
            <person name="Kyrpides N."/>
            <person name="Ivanova N."/>
        </authorList>
    </citation>
    <scope>NUCLEOTIDE SEQUENCE [LARGE SCALE GENOMIC DNA]</scope>
    <source>
        <strain evidence="2">DSM 10642 / AEDII12DO</strain>
    </source>
</reference>
<proteinExistence type="predicted"/>
<dbReference type="AlphaFoldDB" id="D3RXQ9"/>
<dbReference type="Proteomes" id="UP000002613">
    <property type="component" value="Chromosome"/>
</dbReference>
<sequence>MEITLICEVDEELSVRDLSEFLVDLAFLYDRCVMIKENPHQPILYSPDFYRRWRRLPRGLELKIRKMSKDSPLEIVLTATALLRAVKMFLEILNIKKEIDLKSKDLAIKELEYLDKLLKISKEFNIPPEQVHFLRRDLKRLLGSSIKIKEIRESR</sequence>
<dbReference type="RefSeq" id="WP_012965615.1">
    <property type="nucleotide sequence ID" value="NC_013849.1"/>
</dbReference>
<dbReference type="EMBL" id="CP001899">
    <property type="protein sequence ID" value="ADC65272.1"/>
    <property type="molecule type" value="Genomic_DNA"/>
</dbReference>
<gene>
    <name evidence="1" type="ordered locus">Ferp_1113</name>
</gene>
<evidence type="ECO:0000313" key="1">
    <source>
        <dbReference type="EMBL" id="ADC65272.1"/>
    </source>
</evidence>
<dbReference type="PaxDb" id="589924-Ferp_1113"/>
<dbReference type="GeneID" id="8778624"/>
<evidence type="ECO:0000313" key="2">
    <source>
        <dbReference type="Proteomes" id="UP000002613"/>
    </source>
</evidence>
<protein>
    <submittedName>
        <fullName evidence="1">Uncharacterized protein</fullName>
    </submittedName>
</protein>
<accession>D3RXQ9</accession>
<name>D3RXQ9_FERPA</name>
<dbReference type="STRING" id="589924.Ferp_1113"/>
<keyword evidence="2" id="KW-1185">Reference proteome</keyword>
<reference evidence="2" key="1">
    <citation type="submission" date="2010-02" db="EMBL/GenBank/DDBJ databases">
        <title>Complete sequence of Ferroglobus placidus DSM 10642.</title>
        <authorList>
            <consortium name="US DOE Joint Genome Institute"/>
            <person name="Lucas S."/>
            <person name="Copeland A."/>
            <person name="Lapidus A."/>
            <person name="Cheng J.-F."/>
            <person name="Bruce D."/>
            <person name="Goodwin L."/>
            <person name="Pitluck S."/>
            <person name="Saunders E."/>
            <person name="Brettin T."/>
            <person name="Detter J.C."/>
            <person name="Han C."/>
            <person name="Tapia R."/>
            <person name="Larimer F."/>
            <person name="Land M."/>
            <person name="Hauser L."/>
            <person name="Kyrpides N."/>
            <person name="Ivanova N."/>
            <person name="Holmes D."/>
            <person name="Lovley D."/>
            <person name="Kyrpides N."/>
            <person name="Anderson I.J."/>
            <person name="Woyke T."/>
        </authorList>
    </citation>
    <scope>NUCLEOTIDE SEQUENCE [LARGE SCALE GENOMIC DNA]</scope>
    <source>
        <strain evidence="2">DSM 10642 / AEDII12DO</strain>
    </source>
</reference>
<dbReference type="HOGENOM" id="CLU_1691480_0_0_2"/>
<organism evidence="1 2">
    <name type="scientific">Ferroglobus placidus (strain DSM 10642 / AEDII12DO)</name>
    <dbReference type="NCBI Taxonomy" id="589924"/>
    <lineage>
        <taxon>Archaea</taxon>
        <taxon>Methanobacteriati</taxon>
        <taxon>Methanobacteriota</taxon>
        <taxon>Archaeoglobi</taxon>
        <taxon>Archaeoglobales</taxon>
        <taxon>Archaeoglobaceae</taxon>
        <taxon>Ferroglobus</taxon>
    </lineage>
</organism>
<dbReference type="KEGG" id="fpl:Ferp_1113"/>